<sequence>MNCDKSTGFSGDLQVAAQSAGETVASTPRGTQMDAGLRKTPGLTPVSMTPSSHMKFVGSPYKNRVSRDSLRHLTRIFIMN</sequence>
<reference evidence="2" key="2">
    <citation type="submission" date="2020-11" db="EMBL/GenBank/DDBJ databases">
        <authorList>
            <person name="McCartney M.A."/>
            <person name="Auch B."/>
            <person name="Kono T."/>
            <person name="Mallez S."/>
            <person name="Becker A."/>
            <person name="Gohl D.M."/>
            <person name="Silverstein K.A.T."/>
            <person name="Koren S."/>
            <person name="Bechman K.B."/>
            <person name="Herman A."/>
            <person name="Abrahante J.E."/>
            <person name="Garbe J."/>
        </authorList>
    </citation>
    <scope>NUCLEOTIDE SEQUENCE</scope>
    <source>
        <strain evidence="2">Duluth1</strain>
        <tissue evidence="2">Whole animal</tissue>
    </source>
</reference>
<reference evidence="2" key="1">
    <citation type="journal article" date="2019" name="bioRxiv">
        <title>The Genome of the Zebra Mussel, Dreissena polymorpha: A Resource for Invasive Species Research.</title>
        <authorList>
            <person name="McCartney M.A."/>
            <person name="Auch B."/>
            <person name="Kono T."/>
            <person name="Mallez S."/>
            <person name="Zhang Y."/>
            <person name="Obille A."/>
            <person name="Becker A."/>
            <person name="Abrahante J.E."/>
            <person name="Garbe J."/>
            <person name="Badalamenti J.P."/>
            <person name="Herman A."/>
            <person name="Mangelson H."/>
            <person name="Liachko I."/>
            <person name="Sullivan S."/>
            <person name="Sone E.D."/>
            <person name="Koren S."/>
            <person name="Silverstein K.A.T."/>
            <person name="Beckman K.B."/>
            <person name="Gohl D.M."/>
        </authorList>
    </citation>
    <scope>NUCLEOTIDE SEQUENCE</scope>
    <source>
        <strain evidence="2">Duluth1</strain>
        <tissue evidence="2">Whole animal</tissue>
    </source>
</reference>
<proteinExistence type="predicted"/>
<dbReference type="EMBL" id="JAIWYP010000015">
    <property type="protein sequence ID" value="KAH3699256.1"/>
    <property type="molecule type" value="Genomic_DNA"/>
</dbReference>
<gene>
    <name evidence="2" type="ORF">DPMN_074212</name>
</gene>
<dbReference type="AlphaFoldDB" id="A0A9D4BLF7"/>
<organism evidence="2 3">
    <name type="scientific">Dreissena polymorpha</name>
    <name type="common">Zebra mussel</name>
    <name type="synonym">Mytilus polymorpha</name>
    <dbReference type="NCBI Taxonomy" id="45954"/>
    <lineage>
        <taxon>Eukaryota</taxon>
        <taxon>Metazoa</taxon>
        <taxon>Spiralia</taxon>
        <taxon>Lophotrochozoa</taxon>
        <taxon>Mollusca</taxon>
        <taxon>Bivalvia</taxon>
        <taxon>Autobranchia</taxon>
        <taxon>Heteroconchia</taxon>
        <taxon>Euheterodonta</taxon>
        <taxon>Imparidentia</taxon>
        <taxon>Neoheterodontei</taxon>
        <taxon>Myida</taxon>
        <taxon>Dreissenoidea</taxon>
        <taxon>Dreissenidae</taxon>
        <taxon>Dreissena</taxon>
    </lineage>
</organism>
<feature type="region of interest" description="Disordered" evidence="1">
    <location>
        <begin position="1"/>
        <end position="55"/>
    </location>
</feature>
<protein>
    <submittedName>
        <fullName evidence="2">Uncharacterized protein</fullName>
    </submittedName>
</protein>
<keyword evidence="3" id="KW-1185">Reference proteome</keyword>
<evidence type="ECO:0000313" key="3">
    <source>
        <dbReference type="Proteomes" id="UP000828390"/>
    </source>
</evidence>
<accession>A0A9D4BLF7</accession>
<evidence type="ECO:0000313" key="2">
    <source>
        <dbReference type="EMBL" id="KAH3699256.1"/>
    </source>
</evidence>
<feature type="compositionally biased region" description="Polar residues" evidence="1">
    <location>
        <begin position="16"/>
        <end position="30"/>
    </location>
</feature>
<comment type="caution">
    <text evidence="2">The sequence shown here is derived from an EMBL/GenBank/DDBJ whole genome shotgun (WGS) entry which is preliminary data.</text>
</comment>
<evidence type="ECO:0000256" key="1">
    <source>
        <dbReference type="SAM" id="MobiDB-lite"/>
    </source>
</evidence>
<dbReference type="Proteomes" id="UP000828390">
    <property type="component" value="Unassembled WGS sequence"/>
</dbReference>
<name>A0A9D4BLF7_DREPO</name>